<evidence type="ECO:0000259" key="5">
    <source>
        <dbReference type="PROSITE" id="PS51352"/>
    </source>
</evidence>
<dbReference type="PANTHER" id="PTHR42852">
    <property type="entry name" value="THIOL:DISULFIDE INTERCHANGE PROTEIN DSBE"/>
    <property type="match status" value="1"/>
</dbReference>
<dbReference type="Proteomes" id="UP000251241">
    <property type="component" value="Unassembled WGS sequence"/>
</dbReference>
<dbReference type="Gene3D" id="3.40.30.10">
    <property type="entry name" value="Glutaredoxin"/>
    <property type="match status" value="1"/>
</dbReference>
<accession>A0A2X2KSN7</accession>
<dbReference type="Pfam" id="PF08534">
    <property type="entry name" value="Redoxin"/>
    <property type="match status" value="1"/>
</dbReference>
<dbReference type="EMBL" id="UAUU01000006">
    <property type="protein sequence ID" value="SPZ85099.1"/>
    <property type="molecule type" value="Genomic_DNA"/>
</dbReference>
<dbReference type="PROSITE" id="PS51352">
    <property type="entry name" value="THIOREDOXIN_2"/>
    <property type="match status" value="1"/>
</dbReference>
<dbReference type="GO" id="GO:0016491">
    <property type="term" value="F:oxidoreductase activity"/>
    <property type="evidence" value="ECO:0007669"/>
    <property type="project" value="InterPro"/>
</dbReference>
<dbReference type="RefSeq" id="WP_146753034.1">
    <property type="nucleotide sequence ID" value="NZ_UAUU01000006.1"/>
</dbReference>
<gene>
    <name evidence="6" type="primary">resA_3</name>
    <name evidence="6" type="ORF">NCTC11343_01656</name>
</gene>
<protein>
    <submittedName>
        <fullName evidence="6">Thiol-disulfide oxidoreductase resA</fullName>
    </submittedName>
</protein>
<keyword evidence="4" id="KW-0676">Redox-active center</keyword>
<evidence type="ECO:0000256" key="1">
    <source>
        <dbReference type="ARBA" id="ARBA00004196"/>
    </source>
</evidence>
<dbReference type="PANTHER" id="PTHR42852:SF6">
    <property type="entry name" value="THIOL:DISULFIDE INTERCHANGE PROTEIN DSBE"/>
    <property type="match status" value="1"/>
</dbReference>
<dbReference type="AlphaFoldDB" id="A0A2X2KSN7"/>
<sequence>MSLNCPKSTADSLVLELFGKALINLQDDFGGPSFYSFLDNYLRYLETKAFVKIRAEKIPSSEPIPYFGISLDSANRLMTIYSKDYWRFIGALNNFSKPIVEKYNFQQLVNLYHDKDLTHLKALAGAHWKIFPKDKHTPLVESYIADLDALLVANKHNKHIRLIEDDQPISSIDDLIAELKGKVVYLDVWGTWCGPCKFELKYTPELKKRYMDKDIAFVYLDMDEDHRDQDWKDFIRVNNLTGIHLRKNRKQIEPFWKELLLNAKDKAEYYPQYFIFDKTGKLVVEKALRPSNGKQLYDQIDQILNQ</sequence>
<dbReference type="SUPFAM" id="SSF52833">
    <property type="entry name" value="Thioredoxin-like"/>
    <property type="match status" value="1"/>
</dbReference>
<dbReference type="InterPro" id="IPR050553">
    <property type="entry name" value="Thioredoxin_ResA/DsbE_sf"/>
</dbReference>
<dbReference type="GO" id="GO:0017004">
    <property type="term" value="P:cytochrome complex assembly"/>
    <property type="evidence" value="ECO:0007669"/>
    <property type="project" value="UniProtKB-KW"/>
</dbReference>
<keyword evidence="3" id="KW-1015">Disulfide bond</keyword>
<comment type="subcellular location">
    <subcellularLocation>
        <location evidence="1">Cell envelope</location>
    </subcellularLocation>
</comment>
<proteinExistence type="predicted"/>
<keyword evidence="2" id="KW-0201">Cytochrome c-type biogenesis</keyword>
<name>A0A2X2KSN7_SPHMU</name>
<evidence type="ECO:0000256" key="2">
    <source>
        <dbReference type="ARBA" id="ARBA00022748"/>
    </source>
</evidence>
<evidence type="ECO:0000313" key="7">
    <source>
        <dbReference type="Proteomes" id="UP000251241"/>
    </source>
</evidence>
<dbReference type="InterPro" id="IPR036249">
    <property type="entry name" value="Thioredoxin-like_sf"/>
</dbReference>
<feature type="domain" description="Thioredoxin" evidence="5">
    <location>
        <begin position="138"/>
        <end position="306"/>
    </location>
</feature>
<evidence type="ECO:0000313" key="6">
    <source>
        <dbReference type="EMBL" id="SPZ85099.1"/>
    </source>
</evidence>
<reference evidence="6 7" key="1">
    <citation type="submission" date="2018-06" db="EMBL/GenBank/DDBJ databases">
        <authorList>
            <consortium name="Pathogen Informatics"/>
            <person name="Doyle S."/>
        </authorList>
    </citation>
    <scope>NUCLEOTIDE SEQUENCE [LARGE SCALE GENOMIC DNA]</scope>
    <source>
        <strain evidence="6 7">NCTC11343</strain>
    </source>
</reference>
<organism evidence="6 7">
    <name type="scientific">Sphingobacterium multivorum</name>
    <dbReference type="NCBI Taxonomy" id="28454"/>
    <lineage>
        <taxon>Bacteria</taxon>
        <taxon>Pseudomonadati</taxon>
        <taxon>Bacteroidota</taxon>
        <taxon>Sphingobacteriia</taxon>
        <taxon>Sphingobacteriales</taxon>
        <taxon>Sphingobacteriaceae</taxon>
        <taxon>Sphingobacterium</taxon>
    </lineage>
</organism>
<dbReference type="InterPro" id="IPR013740">
    <property type="entry name" value="Redoxin"/>
</dbReference>
<dbReference type="InterPro" id="IPR013766">
    <property type="entry name" value="Thioredoxin_domain"/>
</dbReference>
<evidence type="ECO:0000256" key="4">
    <source>
        <dbReference type="ARBA" id="ARBA00023284"/>
    </source>
</evidence>
<dbReference type="GO" id="GO:0030313">
    <property type="term" value="C:cell envelope"/>
    <property type="evidence" value="ECO:0007669"/>
    <property type="project" value="UniProtKB-SubCell"/>
</dbReference>
<evidence type="ECO:0000256" key="3">
    <source>
        <dbReference type="ARBA" id="ARBA00023157"/>
    </source>
</evidence>
<dbReference type="CDD" id="cd02966">
    <property type="entry name" value="TlpA_like_family"/>
    <property type="match status" value="1"/>
</dbReference>